<dbReference type="Gene3D" id="2.60.40.10">
    <property type="entry name" value="Immunoglobulins"/>
    <property type="match status" value="2"/>
</dbReference>
<evidence type="ECO:0000259" key="7">
    <source>
        <dbReference type="Pfam" id="PF00345"/>
    </source>
</evidence>
<keyword evidence="5" id="KW-0143">Chaperone</keyword>
<evidence type="ECO:0000256" key="4">
    <source>
        <dbReference type="ARBA" id="ARBA00022764"/>
    </source>
</evidence>
<feature type="domain" description="Pili assembly chaperone C-terminal" evidence="8">
    <location>
        <begin position="169"/>
        <end position="226"/>
    </location>
</feature>
<keyword evidence="10" id="KW-1185">Reference proteome</keyword>
<feature type="domain" description="Pili assembly chaperone N-terminal" evidence="7">
    <location>
        <begin position="22"/>
        <end position="145"/>
    </location>
</feature>
<dbReference type="SUPFAM" id="SSF49584">
    <property type="entry name" value="Periplasmic chaperone C-domain"/>
    <property type="match status" value="1"/>
</dbReference>
<dbReference type="InterPro" id="IPR036316">
    <property type="entry name" value="Pili_assmbl_chap_C_dom_sf"/>
</dbReference>
<dbReference type="Pfam" id="PF02753">
    <property type="entry name" value="PapD_C"/>
    <property type="match status" value="1"/>
</dbReference>
<evidence type="ECO:0000259" key="8">
    <source>
        <dbReference type="Pfam" id="PF02753"/>
    </source>
</evidence>
<dbReference type="PANTHER" id="PTHR30251">
    <property type="entry name" value="PILUS ASSEMBLY CHAPERONE"/>
    <property type="match status" value="1"/>
</dbReference>
<evidence type="ECO:0000256" key="2">
    <source>
        <dbReference type="ARBA" id="ARBA00007399"/>
    </source>
</evidence>
<name>A0ABM7VNK4_9ENTR</name>
<feature type="chain" id="PRO_5046532287" evidence="6">
    <location>
        <begin position="21"/>
        <end position="235"/>
    </location>
</feature>
<dbReference type="RefSeq" id="WP_125123698.1">
    <property type="nucleotide sequence ID" value="NZ_AP025334.1"/>
</dbReference>
<proteinExistence type="inferred from homology"/>
<reference evidence="9 10" key="1">
    <citation type="submission" date="2021-12" db="EMBL/GenBank/DDBJ databases">
        <title>Complete genome sequence of Phytobacter diazotrophicus TA9734.</title>
        <authorList>
            <person name="Kubota H."/>
            <person name="Nakayama Y."/>
            <person name="Ariyoshi T."/>
        </authorList>
    </citation>
    <scope>NUCLEOTIDE SEQUENCE [LARGE SCALE GENOMIC DNA]</scope>
    <source>
        <strain evidence="9 10">TA9734</strain>
    </source>
</reference>
<protein>
    <submittedName>
        <fullName evidence="9">Fimbrial chaperone</fullName>
    </submittedName>
</protein>
<dbReference type="InterPro" id="IPR016148">
    <property type="entry name" value="Pili_assmbl_chaperone_C"/>
</dbReference>
<keyword evidence="4" id="KW-0574">Periplasm</keyword>
<evidence type="ECO:0000256" key="6">
    <source>
        <dbReference type="SAM" id="SignalP"/>
    </source>
</evidence>
<evidence type="ECO:0000256" key="3">
    <source>
        <dbReference type="ARBA" id="ARBA00022729"/>
    </source>
</evidence>
<dbReference type="SUPFAM" id="SSF49354">
    <property type="entry name" value="PapD-like"/>
    <property type="match status" value="1"/>
</dbReference>
<dbReference type="InterPro" id="IPR016147">
    <property type="entry name" value="Pili_assmbl_chaperone_N"/>
</dbReference>
<dbReference type="PRINTS" id="PR00969">
    <property type="entry name" value="CHAPERONPILI"/>
</dbReference>
<dbReference type="EMBL" id="AP025334">
    <property type="protein sequence ID" value="BDD48587.1"/>
    <property type="molecule type" value="Genomic_DNA"/>
</dbReference>
<gene>
    <name evidence="9" type="ORF">PDTA9734_00740</name>
</gene>
<dbReference type="InterPro" id="IPR050643">
    <property type="entry name" value="Periplasmic_pilus_chap"/>
</dbReference>
<evidence type="ECO:0000256" key="5">
    <source>
        <dbReference type="ARBA" id="ARBA00023186"/>
    </source>
</evidence>
<evidence type="ECO:0000313" key="10">
    <source>
        <dbReference type="Proteomes" id="UP001320460"/>
    </source>
</evidence>
<sequence length="235" mass="26382">MKILISTLFTLTLFLSSAQAGILIDTTRIIYPAAKQEVTLNMTNNANSPRLIQTWVDDGGPDSNTDNANMPFIVTPPIFRIDAAKRQTLRIMYTGSKVPQDRESVFWLNVLEIQPKSSAQKESANDYVQFSIRSRLKLFYRPKGLSGSSEEAVSTLRWRVAHGGVECINPSPFNISFHKISLSPASEKDTEYQHGMCQAKGTTVFSFQEKANEKIFFTTIDDYGGLKKHEARLSH</sequence>
<dbReference type="InterPro" id="IPR001829">
    <property type="entry name" value="Pili_assmbl_chaperone_bac"/>
</dbReference>
<evidence type="ECO:0000256" key="1">
    <source>
        <dbReference type="ARBA" id="ARBA00004418"/>
    </source>
</evidence>
<comment type="similarity">
    <text evidence="2">Belongs to the periplasmic pilus chaperone family.</text>
</comment>
<feature type="signal peptide" evidence="6">
    <location>
        <begin position="1"/>
        <end position="20"/>
    </location>
</feature>
<dbReference type="PANTHER" id="PTHR30251:SF2">
    <property type="entry name" value="FIMBRIAL CHAPERONE YADV-RELATED"/>
    <property type="match status" value="1"/>
</dbReference>
<organism evidence="9 10">
    <name type="scientific">Phytobacter diazotrophicus</name>
    <dbReference type="NCBI Taxonomy" id="395631"/>
    <lineage>
        <taxon>Bacteria</taxon>
        <taxon>Pseudomonadati</taxon>
        <taxon>Pseudomonadota</taxon>
        <taxon>Gammaproteobacteria</taxon>
        <taxon>Enterobacterales</taxon>
        <taxon>Enterobacteriaceae</taxon>
        <taxon>Phytobacter</taxon>
    </lineage>
</organism>
<evidence type="ECO:0000313" key="9">
    <source>
        <dbReference type="EMBL" id="BDD48587.1"/>
    </source>
</evidence>
<dbReference type="Proteomes" id="UP001320460">
    <property type="component" value="Chromosome"/>
</dbReference>
<accession>A0ABM7VNK4</accession>
<dbReference type="Pfam" id="PF00345">
    <property type="entry name" value="PapD_N"/>
    <property type="match status" value="1"/>
</dbReference>
<keyword evidence="3 6" id="KW-0732">Signal</keyword>
<dbReference type="InterPro" id="IPR008962">
    <property type="entry name" value="PapD-like_sf"/>
</dbReference>
<comment type="subcellular location">
    <subcellularLocation>
        <location evidence="1">Periplasm</location>
    </subcellularLocation>
</comment>
<dbReference type="InterPro" id="IPR013783">
    <property type="entry name" value="Ig-like_fold"/>
</dbReference>